<keyword evidence="2" id="KW-1133">Transmembrane helix</keyword>
<gene>
    <name evidence="4" type="ORF">PNOK_0915900</name>
</gene>
<dbReference type="AlphaFoldDB" id="A0A286U732"/>
<evidence type="ECO:0000313" key="4">
    <source>
        <dbReference type="EMBL" id="PAV15396.1"/>
    </source>
</evidence>
<organism evidence="4 5">
    <name type="scientific">Pyrrhoderma noxium</name>
    <dbReference type="NCBI Taxonomy" id="2282107"/>
    <lineage>
        <taxon>Eukaryota</taxon>
        <taxon>Fungi</taxon>
        <taxon>Dikarya</taxon>
        <taxon>Basidiomycota</taxon>
        <taxon>Agaricomycotina</taxon>
        <taxon>Agaricomycetes</taxon>
        <taxon>Hymenochaetales</taxon>
        <taxon>Hymenochaetaceae</taxon>
        <taxon>Pyrrhoderma</taxon>
    </lineage>
</organism>
<feature type="transmembrane region" description="Helical" evidence="2">
    <location>
        <begin position="229"/>
        <end position="251"/>
    </location>
</feature>
<keyword evidence="2" id="KW-0812">Transmembrane</keyword>
<dbReference type="Gene3D" id="2.60.120.260">
    <property type="entry name" value="Galactose-binding domain-like"/>
    <property type="match status" value="1"/>
</dbReference>
<dbReference type="CDD" id="cd12087">
    <property type="entry name" value="TM_EGFR-like"/>
    <property type="match status" value="1"/>
</dbReference>
<feature type="region of interest" description="Disordered" evidence="1">
    <location>
        <begin position="340"/>
        <end position="376"/>
    </location>
</feature>
<proteinExistence type="predicted"/>
<dbReference type="InParanoid" id="A0A286U732"/>
<name>A0A286U732_9AGAM</name>
<keyword evidence="2" id="KW-0472">Membrane</keyword>
<comment type="caution">
    <text evidence="4">The sequence shown here is derived from an EMBL/GenBank/DDBJ whole genome shotgun (WGS) entry which is preliminary data.</text>
</comment>
<reference evidence="4 5" key="1">
    <citation type="journal article" date="2017" name="Mol. Ecol.">
        <title>Comparative and population genomic landscape of Phellinus noxius: A hypervariable fungus causing root rot in trees.</title>
        <authorList>
            <person name="Chung C.L."/>
            <person name="Lee T.J."/>
            <person name="Akiba M."/>
            <person name="Lee H.H."/>
            <person name="Kuo T.H."/>
            <person name="Liu D."/>
            <person name="Ke H.M."/>
            <person name="Yokoi T."/>
            <person name="Roa M.B."/>
            <person name="Lu M.J."/>
            <person name="Chang Y.Y."/>
            <person name="Ann P.J."/>
            <person name="Tsai J.N."/>
            <person name="Chen C.Y."/>
            <person name="Tzean S.S."/>
            <person name="Ota Y."/>
            <person name="Hattori T."/>
            <person name="Sahashi N."/>
            <person name="Liou R.F."/>
            <person name="Kikuchi T."/>
            <person name="Tsai I.J."/>
        </authorList>
    </citation>
    <scope>NUCLEOTIDE SEQUENCE [LARGE SCALE GENOMIC DNA]</scope>
    <source>
        <strain evidence="4 5">FFPRI411160</strain>
    </source>
</reference>
<protein>
    <submittedName>
        <fullName evidence="4">Uncharacterized protein</fullName>
    </submittedName>
</protein>
<evidence type="ECO:0000256" key="3">
    <source>
        <dbReference type="SAM" id="SignalP"/>
    </source>
</evidence>
<feature type="chain" id="PRO_5013897779" evidence="3">
    <location>
        <begin position="21"/>
        <end position="376"/>
    </location>
</feature>
<keyword evidence="5" id="KW-1185">Reference proteome</keyword>
<evidence type="ECO:0000256" key="2">
    <source>
        <dbReference type="SAM" id="Phobius"/>
    </source>
</evidence>
<dbReference type="EMBL" id="NBII01000010">
    <property type="protein sequence ID" value="PAV15396.1"/>
    <property type="molecule type" value="Genomic_DNA"/>
</dbReference>
<dbReference type="OrthoDB" id="3245657at2759"/>
<evidence type="ECO:0000256" key="1">
    <source>
        <dbReference type="SAM" id="MobiDB-lite"/>
    </source>
</evidence>
<evidence type="ECO:0000313" key="5">
    <source>
        <dbReference type="Proteomes" id="UP000217199"/>
    </source>
</evidence>
<accession>A0A286U732</accession>
<feature type="compositionally biased region" description="Low complexity" evidence="1">
    <location>
        <begin position="357"/>
        <end position="368"/>
    </location>
</feature>
<keyword evidence="3" id="KW-0732">Signal</keyword>
<feature type="signal peptide" evidence="3">
    <location>
        <begin position="1"/>
        <end position="20"/>
    </location>
</feature>
<dbReference type="Proteomes" id="UP000217199">
    <property type="component" value="Unassembled WGS sequence"/>
</dbReference>
<dbReference type="STRING" id="2282107.A0A286U732"/>
<sequence length="376" mass="40325">MIAVRLLILFAALLHPFSFAALFNVTIDDQNGDPTNGLKINYNPPSAWHAGQTCTTCTAKVIPATDAWMWTWTDGSFNPVGTNTNNVPGQIIQASLSFTGVAVYVNVILTGTESFPISNTDYTFILDNKTEGVFQKAPDGDPVYHFNQTVFSKDGLANTVHTLRIEAGHSGETALVLLDSVIYTVDDGSSDDNISTTPGVSSTAKTISIVSASSLNTPVGSTSSSSTPVGAIVGPVIAVVLILGVILAFLYRRRQRKNDINNHYNHAEYRSSNRPIHSNYTSEAEVFPYSISCRTTDLPDRLGTNLSINQSKALNPPYIQNNPGITARIWAVTRNDETASGSEIISPPAYNDVGHGPSPSTSSVSSRPLPLPPVKN</sequence>